<accession>A0A423UI60</accession>
<dbReference type="Pfam" id="PF00583">
    <property type="entry name" value="Acetyltransf_1"/>
    <property type="match status" value="1"/>
</dbReference>
<dbReference type="SUPFAM" id="SSF55729">
    <property type="entry name" value="Acyl-CoA N-acyltransferases (Nat)"/>
    <property type="match status" value="1"/>
</dbReference>
<dbReference type="PROSITE" id="PS51186">
    <property type="entry name" value="GNAT"/>
    <property type="match status" value="1"/>
</dbReference>
<dbReference type="PANTHER" id="PTHR43305">
    <property type="entry name" value="FAMILY N-ACETYLTRANSFERASE, PUTATIVE (AFU_ORTHOLOGUE AFUA_2G01380)-RELATED"/>
    <property type="match status" value="1"/>
</dbReference>
<dbReference type="GO" id="GO:0016747">
    <property type="term" value="F:acyltransferase activity, transferring groups other than amino-acyl groups"/>
    <property type="evidence" value="ECO:0007669"/>
    <property type="project" value="InterPro"/>
</dbReference>
<dbReference type="Proteomes" id="UP000285258">
    <property type="component" value="Unassembled WGS sequence"/>
</dbReference>
<keyword evidence="3" id="KW-0808">Transferase</keyword>
<dbReference type="InterPro" id="IPR052777">
    <property type="entry name" value="Acetyltransferase_Enz"/>
</dbReference>
<protein>
    <submittedName>
        <fullName evidence="3">GNAT family N-acetyltransferase</fullName>
    </submittedName>
</protein>
<comment type="caution">
    <text evidence="3">The sequence shown here is derived from an EMBL/GenBank/DDBJ whole genome shotgun (WGS) entry which is preliminary data.</text>
</comment>
<dbReference type="Gene3D" id="3.40.630.30">
    <property type="match status" value="1"/>
</dbReference>
<feature type="domain" description="N-acetyltransferase" evidence="2">
    <location>
        <begin position="23"/>
        <end position="171"/>
    </location>
</feature>
<evidence type="ECO:0000313" key="3">
    <source>
        <dbReference type="EMBL" id="ROT88684.1"/>
    </source>
</evidence>
<gene>
    <name evidence="3" type="ORF">DMP12_11520</name>
</gene>
<evidence type="ECO:0000259" key="2">
    <source>
        <dbReference type="PROSITE" id="PS51186"/>
    </source>
</evidence>
<name>A0A423UI60_9ACTN</name>
<dbReference type="EMBL" id="QIBW01000015">
    <property type="protein sequence ID" value="ROT88684.1"/>
    <property type="molecule type" value="Genomic_DNA"/>
</dbReference>
<organism evidence="3 4">
    <name type="scientific">Gordonibacter urolithinfaciens</name>
    <dbReference type="NCBI Taxonomy" id="1335613"/>
    <lineage>
        <taxon>Bacteria</taxon>
        <taxon>Bacillati</taxon>
        <taxon>Actinomycetota</taxon>
        <taxon>Coriobacteriia</taxon>
        <taxon>Eggerthellales</taxon>
        <taxon>Eggerthellaceae</taxon>
        <taxon>Gordonibacter</taxon>
    </lineage>
</organism>
<evidence type="ECO:0000313" key="4">
    <source>
        <dbReference type="Proteomes" id="UP000285258"/>
    </source>
</evidence>
<evidence type="ECO:0000256" key="1">
    <source>
        <dbReference type="SAM" id="MobiDB-lite"/>
    </source>
</evidence>
<dbReference type="InterPro" id="IPR016181">
    <property type="entry name" value="Acyl_CoA_acyltransferase"/>
</dbReference>
<dbReference type="CDD" id="cd04301">
    <property type="entry name" value="NAT_SF"/>
    <property type="match status" value="1"/>
</dbReference>
<sequence>MKALCTCPRRPHGTQPTERSPMPIIEPYRPDLAAPLRAFLARCLPESGRTFDPEGRHAHLLDVEAAYEAFWCLVEDGGDVAGCVGVRALSKDVCELKTLFVYERLQGHGWGRRLAEQAIGLARSRGFRAMRLDTISTSANAIGLYRRLGFRDIDRYDDNPLADVFMELDLVR</sequence>
<reference evidence="4" key="1">
    <citation type="submission" date="2018-05" db="EMBL/GenBank/DDBJ databases">
        <title>Genome Sequencing of selected type strains of the family Eggerthellaceae.</title>
        <authorList>
            <person name="Danylec N."/>
            <person name="Stoll D.A."/>
            <person name="Doetsch A."/>
            <person name="Huch M."/>
        </authorList>
    </citation>
    <scope>NUCLEOTIDE SEQUENCE [LARGE SCALE GENOMIC DNA]</scope>
    <source>
        <strain evidence="4">DSM 27213</strain>
    </source>
</reference>
<dbReference type="PANTHER" id="PTHR43305:SF1">
    <property type="entry name" value="FAMILY N-ACETYLTRANSFERASE, PUTATIVE (AFU_ORTHOLOGUE AFUA_2G01380)-RELATED"/>
    <property type="match status" value="1"/>
</dbReference>
<dbReference type="AlphaFoldDB" id="A0A423UI60"/>
<feature type="region of interest" description="Disordered" evidence="1">
    <location>
        <begin position="1"/>
        <end position="24"/>
    </location>
</feature>
<proteinExistence type="predicted"/>
<dbReference type="InterPro" id="IPR000182">
    <property type="entry name" value="GNAT_dom"/>
</dbReference>